<feature type="transmembrane region" description="Helical" evidence="1">
    <location>
        <begin position="174"/>
        <end position="194"/>
    </location>
</feature>
<feature type="transmembrane region" description="Helical" evidence="1">
    <location>
        <begin position="250"/>
        <end position="275"/>
    </location>
</feature>
<dbReference type="PANTHER" id="PTHR30188">
    <property type="entry name" value="ABC TRANSPORTER PERMEASE PROTEIN-RELATED"/>
    <property type="match status" value="1"/>
</dbReference>
<dbReference type="InterPro" id="IPR036513">
    <property type="entry name" value="STAS_dom_sf"/>
</dbReference>
<dbReference type="InterPro" id="IPR030802">
    <property type="entry name" value="Permease_MalE"/>
</dbReference>
<proteinExistence type="predicted"/>
<keyword evidence="4" id="KW-1185">Reference proteome</keyword>
<dbReference type="Gene3D" id="3.30.750.24">
    <property type="entry name" value="STAS domain"/>
    <property type="match status" value="1"/>
</dbReference>
<feature type="transmembrane region" description="Helical" evidence="1">
    <location>
        <begin position="206"/>
        <end position="230"/>
    </location>
</feature>
<dbReference type="eggNOG" id="COG0767">
    <property type="taxonomic scope" value="Bacteria"/>
</dbReference>
<sequence length="381" mass="39735">MRSGKQSTPPAEVRLSDEPGGARLVLQGRLDSHGVAAVWSESLRLVGTLAGRSIVADTANVDYLDGSGASLILRLELAARDAGGKLEVRGLAGEPAKLLDLYRREMPKRPLNNVVPEQHSFVNEVGRRTALTARNFANFLTFVGQCTAALAAAARNPRLVRWKDVLAVAEEAGVNGLPIVALIGVLMGLVMAFQSAVPMKRFGAELFVADLLGLAMFRELGTLTTAILLAGRSGSAFAAEIGTMKVNEEINALATMGISPVQFLAIPRIIAALVVTPILTTFFNLFALAGGSFVVMGFGYPFITYVNRILYMVTLLDIAGGLIKAAAFSIIVAAVGCQKGLTTGTGASAVGSSTTSAVVTGLVLIAVADGVFAVVFFALGV</sequence>
<evidence type="ECO:0000256" key="1">
    <source>
        <dbReference type="SAM" id="Phobius"/>
    </source>
</evidence>
<dbReference type="Pfam" id="PF13466">
    <property type="entry name" value="STAS_2"/>
    <property type="match status" value="1"/>
</dbReference>
<dbReference type="Proteomes" id="UP000007844">
    <property type="component" value="Chromosome"/>
</dbReference>
<dbReference type="PROSITE" id="PS50801">
    <property type="entry name" value="STAS"/>
    <property type="match status" value="1"/>
</dbReference>
<organism evidence="3 4">
    <name type="scientific">Desulfocurvibacter africanus subsp. africanus str. Walvis Bay</name>
    <dbReference type="NCBI Taxonomy" id="690850"/>
    <lineage>
        <taxon>Bacteria</taxon>
        <taxon>Pseudomonadati</taxon>
        <taxon>Thermodesulfobacteriota</taxon>
        <taxon>Desulfovibrionia</taxon>
        <taxon>Desulfovibrionales</taxon>
        <taxon>Desulfovibrionaceae</taxon>
        <taxon>Desulfocurvibacter</taxon>
    </lineage>
</organism>
<feature type="transmembrane region" description="Helical" evidence="1">
    <location>
        <begin position="309"/>
        <end position="336"/>
    </location>
</feature>
<dbReference type="SUPFAM" id="SSF52091">
    <property type="entry name" value="SpoIIaa-like"/>
    <property type="match status" value="1"/>
</dbReference>
<keyword evidence="1" id="KW-1133">Transmembrane helix</keyword>
<dbReference type="STRING" id="690850.Desaf_2636"/>
<dbReference type="EMBL" id="CP003221">
    <property type="protein sequence ID" value="EGJ50953.1"/>
    <property type="molecule type" value="Genomic_DNA"/>
</dbReference>
<dbReference type="InterPro" id="IPR058548">
    <property type="entry name" value="MlaB-like_STAS"/>
</dbReference>
<feature type="domain" description="STAS" evidence="2">
    <location>
        <begin position="11"/>
        <end position="100"/>
    </location>
</feature>
<gene>
    <name evidence="3" type="ORF">Desaf_2636</name>
</gene>
<evidence type="ECO:0000313" key="3">
    <source>
        <dbReference type="EMBL" id="EGJ50953.1"/>
    </source>
</evidence>
<dbReference type="CDD" id="cd07043">
    <property type="entry name" value="STAS_anti-anti-sigma_factors"/>
    <property type="match status" value="1"/>
</dbReference>
<dbReference type="AlphaFoldDB" id="F3Z0E3"/>
<dbReference type="GO" id="GO:0005548">
    <property type="term" value="F:phospholipid transporter activity"/>
    <property type="evidence" value="ECO:0007669"/>
    <property type="project" value="TreeGrafter"/>
</dbReference>
<keyword evidence="1" id="KW-0812">Transmembrane</keyword>
<dbReference type="PANTHER" id="PTHR30188:SF3">
    <property type="entry name" value="ABC TRANSPORTER PERMEASE"/>
    <property type="match status" value="1"/>
</dbReference>
<name>F3Z0E3_DESAF</name>
<evidence type="ECO:0000313" key="4">
    <source>
        <dbReference type="Proteomes" id="UP000007844"/>
    </source>
</evidence>
<reference evidence="3 4" key="1">
    <citation type="journal article" date="2011" name="J. Bacteriol.">
        <title>Genome sequence of the mercury-methylating and pleomorphic Desulfovibrio africanus Strain Walvis Bay.</title>
        <authorList>
            <person name="Brown S.D."/>
            <person name="Wall J.D."/>
            <person name="Kucken A.M."/>
            <person name="Gilmour C.C."/>
            <person name="Podar M."/>
            <person name="Brandt C.C."/>
            <person name="Teshima H."/>
            <person name="Detter J.C."/>
            <person name="Han C.S."/>
            <person name="Land M.L."/>
            <person name="Lucas S."/>
            <person name="Han J."/>
            <person name="Pennacchio L."/>
            <person name="Nolan M."/>
            <person name="Pitluck S."/>
            <person name="Woyke T."/>
            <person name="Goodwin L."/>
            <person name="Palumbo A.V."/>
            <person name="Elias D.A."/>
        </authorList>
    </citation>
    <scope>NUCLEOTIDE SEQUENCE [LARGE SCALE GENOMIC DNA]</scope>
    <source>
        <strain evidence="3 4">Walvis Bay</strain>
    </source>
</reference>
<protein>
    <recommendedName>
        <fullName evidence="2">STAS domain-containing protein</fullName>
    </recommendedName>
</protein>
<feature type="transmembrane region" description="Helical" evidence="1">
    <location>
        <begin position="282"/>
        <end position="303"/>
    </location>
</feature>
<keyword evidence="1" id="KW-0472">Membrane</keyword>
<dbReference type="InterPro" id="IPR002645">
    <property type="entry name" value="STAS_dom"/>
</dbReference>
<dbReference type="KEGG" id="daf:Desaf_2636"/>
<dbReference type="HOGENOM" id="CLU_045686_0_2_7"/>
<accession>F3Z0E3</accession>
<evidence type="ECO:0000259" key="2">
    <source>
        <dbReference type="PROSITE" id="PS50801"/>
    </source>
</evidence>
<dbReference type="GO" id="GO:0043190">
    <property type="term" value="C:ATP-binding cassette (ABC) transporter complex"/>
    <property type="evidence" value="ECO:0007669"/>
    <property type="project" value="InterPro"/>
</dbReference>
<feature type="transmembrane region" description="Helical" evidence="1">
    <location>
        <begin position="136"/>
        <end position="154"/>
    </location>
</feature>
<feature type="transmembrane region" description="Helical" evidence="1">
    <location>
        <begin position="357"/>
        <end position="379"/>
    </location>
</feature>
<dbReference type="Pfam" id="PF02405">
    <property type="entry name" value="MlaE"/>
    <property type="match status" value="1"/>
</dbReference>